<sequence>MYNDDTTMKVLQITPEQRAAILGEEAAKKRTGVFTSGIVSVGDGHQIALFFTGVRHAGENLADVLKRRSGNLPPPIHMCDGLDSNLPPEFETLLCRCNVHARRKFVEVAADFPEEVRMVLLTFKEVYKVDAEVRKEGLSPAQRLQRHQTESGPRMLEMREKLLALIDGRQVEPNSGLGKAIRYMKEHWEGMTRFLHVENAPLDNNITERCLKRAIRHRRNSLFYRTLNGAHVGDTFMTLIHTAELNGVNAFDYLVALLRHPKEIAERPGEWMPWTYRATLARLGGGPDPPA</sequence>
<dbReference type="InterPro" id="IPR004291">
    <property type="entry name" value="Transposase_IS66_central"/>
</dbReference>
<evidence type="ECO:0000313" key="3">
    <source>
        <dbReference type="EMBL" id="EQD72343.1"/>
    </source>
</evidence>
<evidence type="ECO:0000313" key="2">
    <source>
        <dbReference type="EMBL" id="EQD54340.1"/>
    </source>
</evidence>
<dbReference type="EMBL" id="AUZY01006441">
    <property type="protein sequence ID" value="EQD54340.1"/>
    <property type="molecule type" value="Genomic_DNA"/>
</dbReference>
<feature type="domain" description="Transposase IS66 central" evidence="1">
    <location>
        <begin position="4"/>
        <end position="231"/>
    </location>
</feature>
<name>T1BUS2_9ZZZZ</name>
<proteinExistence type="predicted"/>
<reference evidence="3" key="1">
    <citation type="submission" date="2013-08" db="EMBL/GenBank/DDBJ databases">
        <authorList>
            <person name="Mendez C."/>
            <person name="Richter M."/>
            <person name="Ferrer M."/>
            <person name="Sanchez J."/>
        </authorList>
    </citation>
    <scope>NUCLEOTIDE SEQUENCE</scope>
</reference>
<dbReference type="EMBL" id="AUZX01004012">
    <property type="protein sequence ID" value="EQD72343.1"/>
    <property type="molecule type" value="Genomic_DNA"/>
</dbReference>
<protein>
    <submittedName>
        <fullName evidence="3">Transposase IS66</fullName>
    </submittedName>
</protein>
<accession>T1BUS2</accession>
<dbReference type="InterPro" id="IPR052344">
    <property type="entry name" value="Transposase-related"/>
</dbReference>
<dbReference type="PANTHER" id="PTHR33678">
    <property type="entry name" value="BLL1576 PROTEIN"/>
    <property type="match status" value="1"/>
</dbReference>
<organism evidence="3">
    <name type="scientific">mine drainage metagenome</name>
    <dbReference type="NCBI Taxonomy" id="410659"/>
    <lineage>
        <taxon>unclassified sequences</taxon>
        <taxon>metagenomes</taxon>
        <taxon>ecological metagenomes</taxon>
    </lineage>
</organism>
<dbReference type="AlphaFoldDB" id="T1BUS2"/>
<evidence type="ECO:0000259" key="1">
    <source>
        <dbReference type="Pfam" id="PF03050"/>
    </source>
</evidence>
<gene>
    <name evidence="3" type="ORF">B1A_05495</name>
    <name evidence="2" type="ORF">B1B_09739</name>
</gene>
<dbReference type="Pfam" id="PF03050">
    <property type="entry name" value="DDE_Tnp_IS66"/>
    <property type="match status" value="1"/>
</dbReference>
<reference evidence="3" key="2">
    <citation type="journal article" date="2014" name="ISME J.">
        <title>Microbial stratification in low pH oxic and suboxic macroscopic growths along an acid mine drainage.</title>
        <authorList>
            <person name="Mendez-Garcia C."/>
            <person name="Mesa V."/>
            <person name="Sprenger R.R."/>
            <person name="Richter M."/>
            <person name="Diez M.S."/>
            <person name="Solano J."/>
            <person name="Bargiela R."/>
            <person name="Golyshina O.V."/>
            <person name="Manteca A."/>
            <person name="Ramos J.L."/>
            <person name="Gallego J.R."/>
            <person name="Llorente I."/>
            <person name="Martins Dos Santos V.A."/>
            <person name="Jensen O.N."/>
            <person name="Pelaez A.I."/>
            <person name="Sanchez J."/>
            <person name="Ferrer M."/>
        </authorList>
    </citation>
    <scope>NUCLEOTIDE SEQUENCE</scope>
</reference>
<comment type="caution">
    <text evidence="3">The sequence shown here is derived from an EMBL/GenBank/DDBJ whole genome shotgun (WGS) entry which is preliminary data.</text>
</comment>